<organism evidence="1 2">
    <name type="scientific">Catharanthus roseus</name>
    <name type="common">Madagascar periwinkle</name>
    <name type="synonym">Vinca rosea</name>
    <dbReference type="NCBI Taxonomy" id="4058"/>
    <lineage>
        <taxon>Eukaryota</taxon>
        <taxon>Viridiplantae</taxon>
        <taxon>Streptophyta</taxon>
        <taxon>Embryophyta</taxon>
        <taxon>Tracheophyta</taxon>
        <taxon>Spermatophyta</taxon>
        <taxon>Magnoliopsida</taxon>
        <taxon>eudicotyledons</taxon>
        <taxon>Gunneridae</taxon>
        <taxon>Pentapetalae</taxon>
        <taxon>asterids</taxon>
        <taxon>lamiids</taxon>
        <taxon>Gentianales</taxon>
        <taxon>Apocynaceae</taxon>
        <taxon>Rauvolfioideae</taxon>
        <taxon>Vinceae</taxon>
        <taxon>Catharanthinae</taxon>
        <taxon>Catharanthus</taxon>
    </lineage>
</organism>
<sequence>MPPSSSSFLYLFFKIFSLIIIIMAKYSERLENEPNSTPKLSLTKLPSKLRFSSVMSSAATPPLNRLASIPFEWEEAPGKPRSDLIMITAAASPAASKRTSVARCLDLPPRLLNSSSPTTVLDGPDHHGSPHKTVSFSSNSIPKGSFRRLHEEAAAVVRRSDSGGEKSSGDIEEIIRGKRIKVSSWRWGERSFKEIRHCGNHHRSSSSTSPNSSKSCRHANAKLSRINKRRSSFLNLSHAGSNLLSSVYGSLKQVVLRRRT</sequence>
<keyword evidence="2" id="KW-1185">Reference proteome</keyword>
<accession>A0ACB9ZQ88</accession>
<evidence type="ECO:0000313" key="1">
    <source>
        <dbReference type="EMBL" id="KAI5649603.1"/>
    </source>
</evidence>
<dbReference type="Proteomes" id="UP001060085">
    <property type="component" value="Linkage Group LG08"/>
</dbReference>
<name>A0ACB9ZQ88_CATRO</name>
<protein>
    <submittedName>
        <fullName evidence="1">Uncharacterized protein</fullName>
    </submittedName>
</protein>
<comment type="caution">
    <text evidence="1">The sequence shown here is derived from an EMBL/GenBank/DDBJ whole genome shotgun (WGS) entry which is preliminary data.</text>
</comment>
<gene>
    <name evidence="1" type="ORF">M9H77_35608</name>
</gene>
<dbReference type="EMBL" id="CM044708">
    <property type="protein sequence ID" value="KAI5649603.1"/>
    <property type="molecule type" value="Genomic_DNA"/>
</dbReference>
<reference evidence="2" key="1">
    <citation type="journal article" date="2023" name="Nat. Plants">
        <title>Single-cell RNA sequencing provides a high-resolution roadmap for understanding the multicellular compartmentation of specialized metabolism.</title>
        <authorList>
            <person name="Sun S."/>
            <person name="Shen X."/>
            <person name="Li Y."/>
            <person name="Li Y."/>
            <person name="Wang S."/>
            <person name="Li R."/>
            <person name="Zhang H."/>
            <person name="Shen G."/>
            <person name="Guo B."/>
            <person name="Wei J."/>
            <person name="Xu J."/>
            <person name="St-Pierre B."/>
            <person name="Chen S."/>
            <person name="Sun C."/>
        </authorList>
    </citation>
    <scope>NUCLEOTIDE SEQUENCE [LARGE SCALE GENOMIC DNA]</scope>
</reference>
<proteinExistence type="predicted"/>
<evidence type="ECO:0000313" key="2">
    <source>
        <dbReference type="Proteomes" id="UP001060085"/>
    </source>
</evidence>